<dbReference type="AlphaFoldDB" id="A0A518EWH5"/>
<keyword evidence="5 9" id="KW-0653">Protein transport</keyword>
<keyword evidence="6 9" id="KW-1133">Transmembrane helix</keyword>
<dbReference type="InterPro" id="IPR001901">
    <property type="entry name" value="Translocase_SecE/Sec61-g"/>
</dbReference>
<keyword evidence="8 9" id="KW-0472">Membrane</keyword>
<dbReference type="GO" id="GO:0043952">
    <property type="term" value="P:protein transport by the Sec complex"/>
    <property type="evidence" value="ECO:0007669"/>
    <property type="project" value="UniProtKB-UniRule"/>
</dbReference>
<dbReference type="EMBL" id="CP036434">
    <property type="protein sequence ID" value="QDV08453.1"/>
    <property type="molecule type" value="Genomic_DNA"/>
</dbReference>
<comment type="subcellular location">
    <subcellularLocation>
        <location evidence="1">Membrane</location>
    </subcellularLocation>
</comment>
<comment type="caution">
    <text evidence="9">Lacks conserved residue(s) required for the propagation of feature annotation.</text>
</comment>
<comment type="function">
    <text evidence="9">Essential subunit of the Sec protein translocation channel SecYEG. Clamps together the 2 halves of SecY. May contact the channel plug during translocation.</text>
</comment>
<dbReference type="NCBIfam" id="TIGR00964">
    <property type="entry name" value="secE_bact"/>
    <property type="match status" value="1"/>
</dbReference>
<dbReference type="PROSITE" id="PS51257">
    <property type="entry name" value="PROKAR_LIPOPROTEIN"/>
    <property type="match status" value="1"/>
</dbReference>
<accession>A0A518EWH5</accession>
<dbReference type="GO" id="GO:0009306">
    <property type="term" value="P:protein secretion"/>
    <property type="evidence" value="ECO:0007669"/>
    <property type="project" value="UniProtKB-UniRule"/>
</dbReference>
<reference evidence="10 11" key="1">
    <citation type="submission" date="2019-02" db="EMBL/GenBank/DDBJ databases">
        <title>Deep-cultivation of Planctomycetes and their phenomic and genomic characterization uncovers novel biology.</title>
        <authorList>
            <person name="Wiegand S."/>
            <person name="Jogler M."/>
            <person name="Boedeker C."/>
            <person name="Pinto D."/>
            <person name="Vollmers J."/>
            <person name="Rivas-Marin E."/>
            <person name="Kohn T."/>
            <person name="Peeters S.H."/>
            <person name="Heuer A."/>
            <person name="Rast P."/>
            <person name="Oberbeckmann S."/>
            <person name="Bunk B."/>
            <person name="Jeske O."/>
            <person name="Meyerdierks A."/>
            <person name="Storesund J.E."/>
            <person name="Kallscheuer N."/>
            <person name="Luecker S."/>
            <person name="Lage O.M."/>
            <person name="Pohl T."/>
            <person name="Merkel B.J."/>
            <person name="Hornburger P."/>
            <person name="Mueller R.-W."/>
            <person name="Bruemmer F."/>
            <person name="Labrenz M."/>
            <person name="Spormann A.M."/>
            <person name="Op den Camp H."/>
            <person name="Overmann J."/>
            <person name="Amann R."/>
            <person name="Jetten M.S.M."/>
            <person name="Mascher T."/>
            <person name="Medema M.H."/>
            <person name="Devos D.P."/>
            <person name="Kaster A.-K."/>
            <person name="Ovreas L."/>
            <person name="Rohde M."/>
            <person name="Galperin M.Y."/>
            <person name="Jogler C."/>
        </authorList>
    </citation>
    <scope>NUCLEOTIDE SEQUENCE [LARGE SCALE GENOMIC DNA]</scope>
    <source>
        <strain evidence="10 11">Poly30</strain>
    </source>
</reference>
<keyword evidence="7 9" id="KW-0811">Translocation</keyword>
<keyword evidence="4 9" id="KW-0812">Transmembrane</keyword>
<dbReference type="GO" id="GO:0006605">
    <property type="term" value="P:protein targeting"/>
    <property type="evidence" value="ECO:0007669"/>
    <property type="project" value="UniProtKB-UniRule"/>
</dbReference>
<evidence type="ECO:0000256" key="3">
    <source>
        <dbReference type="ARBA" id="ARBA00022475"/>
    </source>
</evidence>
<dbReference type="PANTHER" id="PTHR33910">
    <property type="entry name" value="PROTEIN TRANSLOCASE SUBUNIT SECE"/>
    <property type="match status" value="1"/>
</dbReference>
<dbReference type="Proteomes" id="UP000320390">
    <property type="component" value="Chromosome"/>
</dbReference>
<dbReference type="Pfam" id="PF00584">
    <property type="entry name" value="SecE"/>
    <property type="match status" value="1"/>
</dbReference>
<comment type="similarity">
    <text evidence="9">Belongs to the SecE/SEC61-gamma family.</text>
</comment>
<dbReference type="Gene3D" id="1.20.5.1030">
    <property type="entry name" value="Preprotein translocase secy subunit"/>
    <property type="match status" value="1"/>
</dbReference>
<evidence type="ECO:0000256" key="9">
    <source>
        <dbReference type="HAMAP-Rule" id="MF_00422"/>
    </source>
</evidence>
<organism evidence="10 11">
    <name type="scientific">Saltatorellus ferox</name>
    <dbReference type="NCBI Taxonomy" id="2528018"/>
    <lineage>
        <taxon>Bacteria</taxon>
        <taxon>Pseudomonadati</taxon>
        <taxon>Planctomycetota</taxon>
        <taxon>Planctomycetia</taxon>
        <taxon>Planctomycetia incertae sedis</taxon>
        <taxon>Saltatorellus</taxon>
    </lineage>
</organism>
<keyword evidence="3 9" id="KW-1003">Cell membrane</keyword>
<evidence type="ECO:0000256" key="5">
    <source>
        <dbReference type="ARBA" id="ARBA00022927"/>
    </source>
</evidence>
<name>A0A518EWH5_9BACT</name>
<proteinExistence type="inferred from homology"/>
<dbReference type="GO" id="GO:0005886">
    <property type="term" value="C:plasma membrane"/>
    <property type="evidence" value="ECO:0007669"/>
    <property type="project" value="UniProtKB-UniRule"/>
</dbReference>
<feature type="transmembrane region" description="Helical" evidence="9">
    <location>
        <begin position="53"/>
        <end position="76"/>
    </location>
</feature>
<dbReference type="OrthoDB" id="284370at2"/>
<dbReference type="HAMAP" id="MF_00422">
    <property type="entry name" value="SecE"/>
    <property type="match status" value="1"/>
</dbReference>
<evidence type="ECO:0000313" key="11">
    <source>
        <dbReference type="Proteomes" id="UP000320390"/>
    </source>
</evidence>
<evidence type="ECO:0000313" key="10">
    <source>
        <dbReference type="EMBL" id="QDV08453.1"/>
    </source>
</evidence>
<evidence type="ECO:0000256" key="6">
    <source>
        <dbReference type="ARBA" id="ARBA00022989"/>
    </source>
</evidence>
<sequence length="144" mass="15905">MAYRKDQGRLARMATFWSLAVLLAYGCIRMRTELSGLFPDSMGKGIGGMTLPLVGMELSPALLLSIASFVIGLWFLNRTLEKPKNADLLIETEAELRKVTWPTLDETIDGSIVVMVVVIFLMVFMASADFILGEVFTRIITGQA</sequence>
<evidence type="ECO:0000256" key="1">
    <source>
        <dbReference type="ARBA" id="ARBA00004370"/>
    </source>
</evidence>
<evidence type="ECO:0000256" key="4">
    <source>
        <dbReference type="ARBA" id="ARBA00022692"/>
    </source>
</evidence>
<dbReference type="PANTHER" id="PTHR33910:SF1">
    <property type="entry name" value="PROTEIN TRANSLOCASE SUBUNIT SECE"/>
    <property type="match status" value="1"/>
</dbReference>
<dbReference type="GO" id="GO:0008320">
    <property type="term" value="F:protein transmembrane transporter activity"/>
    <property type="evidence" value="ECO:0007669"/>
    <property type="project" value="UniProtKB-UniRule"/>
</dbReference>
<dbReference type="InterPro" id="IPR005807">
    <property type="entry name" value="SecE_bac"/>
</dbReference>
<protein>
    <recommendedName>
        <fullName evidence="9">Protein translocase subunit SecE</fullName>
    </recommendedName>
</protein>
<keyword evidence="2 9" id="KW-0813">Transport</keyword>
<evidence type="ECO:0000256" key="2">
    <source>
        <dbReference type="ARBA" id="ARBA00022448"/>
    </source>
</evidence>
<dbReference type="InterPro" id="IPR038379">
    <property type="entry name" value="SecE_sf"/>
</dbReference>
<keyword evidence="11" id="KW-1185">Reference proteome</keyword>
<evidence type="ECO:0000256" key="7">
    <source>
        <dbReference type="ARBA" id="ARBA00023010"/>
    </source>
</evidence>
<evidence type="ECO:0000256" key="8">
    <source>
        <dbReference type="ARBA" id="ARBA00023136"/>
    </source>
</evidence>
<gene>
    <name evidence="9" type="primary">secE</name>
    <name evidence="10" type="ORF">Poly30_39960</name>
</gene>
<dbReference type="GO" id="GO:0065002">
    <property type="term" value="P:intracellular protein transmembrane transport"/>
    <property type="evidence" value="ECO:0007669"/>
    <property type="project" value="UniProtKB-UniRule"/>
</dbReference>
<feature type="transmembrane region" description="Helical" evidence="9">
    <location>
        <begin position="112"/>
        <end position="132"/>
    </location>
</feature>
<comment type="subunit">
    <text evidence="9">Component of the Sec protein translocase complex. Heterotrimer consisting of SecY, SecE and SecG subunits. The heterotrimers can form oligomers, although 1 heterotrimer is thought to be able to translocate proteins. Interacts with the ribosome. Interacts with SecDF, and other proteins may be involved. Interacts with SecA.</text>
</comment>